<keyword evidence="8" id="KW-1185">Reference proteome</keyword>
<feature type="transmembrane region" description="Helical" evidence="6">
    <location>
        <begin position="253"/>
        <end position="272"/>
    </location>
</feature>
<dbReference type="Pfam" id="PF07690">
    <property type="entry name" value="MFS_1"/>
    <property type="match status" value="1"/>
</dbReference>
<keyword evidence="4 6" id="KW-1133">Transmembrane helix</keyword>
<feature type="transmembrane region" description="Helical" evidence="6">
    <location>
        <begin position="372"/>
        <end position="392"/>
    </location>
</feature>
<dbReference type="InterPro" id="IPR036259">
    <property type="entry name" value="MFS_trans_sf"/>
</dbReference>
<feature type="transmembrane region" description="Helical" evidence="6">
    <location>
        <begin position="309"/>
        <end position="330"/>
    </location>
</feature>
<dbReference type="OrthoDB" id="4368225at2"/>
<keyword evidence="2" id="KW-1003">Cell membrane</keyword>
<protein>
    <submittedName>
        <fullName evidence="7">MFS transporter</fullName>
    </submittedName>
</protein>
<gene>
    <name evidence="7" type="ORF">FRX94_02960</name>
</gene>
<proteinExistence type="predicted"/>
<evidence type="ECO:0000256" key="4">
    <source>
        <dbReference type="ARBA" id="ARBA00022989"/>
    </source>
</evidence>
<name>A0A5C5UQU8_9CORY</name>
<dbReference type="PANTHER" id="PTHR23513:SF6">
    <property type="entry name" value="MAJOR FACILITATOR SUPERFAMILY ASSOCIATED DOMAIN-CONTAINING PROTEIN"/>
    <property type="match status" value="1"/>
</dbReference>
<feature type="transmembrane region" description="Helical" evidence="6">
    <location>
        <begin position="284"/>
        <end position="303"/>
    </location>
</feature>
<feature type="transmembrane region" description="Helical" evidence="6">
    <location>
        <begin position="167"/>
        <end position="189"/>
    </location>
</feature>
<reference evidence="7 8" key="1">
    <citation type="submission" date="2019-08" db="EMBL/GenBank/DDBJ databases">
        <authorList>
            <person name="Lei W."/>
        </authorList>
    </citation>
    <scope>NUCLEOTIDE SEQUENCE [LARGE SCALE GENOMIC DNA]</scope>
    <source>
        <strain evidence="7 8">CCUG 58627</strain>
    </source>
</reference>
<feature type="transmembrane region" description="Helical" evidence="6">
    <location>
        <begin position="220"/>
        <end position="241"/>
    </location>
</feature>
<dbReference type="PANTHER" id="PTHR23513">
    <property type="entry name" value="INTEGRAL MEMBRANE EFFLUX PROTEIN-RELATED"/>
    <property type="match status" value="1"/>
</dbReference>
<evidence type="ECO:0000256" key="2">
    <source>
        <dbReference type="ARBA" id="ARBA00022475"/>
    </source>
</evidence>
<feature type="transmembrane region" description="Helical" evidence="6">
    <location>
        <begin position="39"/>
        <end position="60"/>
    </location>
</feature>
<evidence type="ECO:0000256" key="5">
    <source>
        <dbReference type="ARBA" id="ARBA00023136"/>
    </source>
</evidence>
<dbReference type="GO" id="GO:0022857">
    <property type="term" value="F:transmembrane transporter activity"/>
    <property type="evidence" value="ECO:0007669"/>
    <property type="project" value="InterPro"/>
</dbReference>
<feature type="transmembrane region" description="Helical" evidence="6">
    <location>
        <begin position="12"/>
        <end position="33"/>
    </location>
</feature>
<evidence type="ECO:0000313" key="7">
    <source>
        <dbReference type="EMBL" id="TWT28546.1"/>
    </source>
</evidence>
<evidence type="ECO:0000313" key="8">
    <source>
        <dbReference type="Proteomes" id="UP000320791"/>
    </source>
</evidence>
<keyword evidence="5 6" id="KW-0472">Membrane</keyword>
<feature type="transmembrane region" description="Helical" evidence="6">
    <location>
        <begin position="342"/>
        <end position="360"/>
    </location>
</feature>
<evidence type="ECO:0000256" key="6">
    <source>
        <dbReference type="SAM" id="Phobius"/>
    </source>
</evidence>
<feature type="transmembrane region" description="Helical" evidence="6">
    <location>
        <begin position="142"/>
        <end position="161"/>
    </location>
</feature>
<evidence type="ECO:0000256" key="1">
    <source>
        <dbReference type="ARBA" id="ARBA00004651"/>
    </source>
</evidence>
<feature type="transmembrane region" description="Helical" evidence="6">
    <location>
        <begin position="101"/>
        <end position="122"/>
    </location>
</feature>
<dbReference type="Proteomes" id="UP000320791">
    <property type="component" value="Unassembled WGS sequence"/>
</dbReference>
<comment type="caution">
    <text evidence="7">The sequence shown here is derived from an EMBL/GenBank/DDBJ whole genome shotgun (WGS) entry which is preliminary data.</text>
</comment>
<dbReference type="GO" id="GO:0005886">
    <property type="term" value="C:plasma membrane"/>
    <property type="evidence" value="ECO:0007669"/>
    <property type="project" value="UniProtKB-SubCell"/>
</dbReference>
<dbReference type="EMBL" id="VOHM01000004">
    <property type="protein sequence ID" value="TWT28546.1"/>
    <property type="molecule type" value="Genomic_DNA"/>
</dbReference>
<comment type="subcellular location">
    <subcellularLocation>
        <location evidence="1">Cell membrane</location>
        <topology evidence="1">Multi-pass membrane protein</topology>
    </subcellularLocation>
</comment>
<sequence>MLAPLRHPTYRKLFLAQVVALVGTGLLTVALSLQAYDFAGSHAGTVLGTALTIKILMYVFAAPIMSAVVQRLPVVAVLVGADALRIAVALLLPWVDNTASLYAAIAILQLASATFTPTFQALIPRIITAEDDYTAALSLSRLAYDLEAVASPVFAAGALLIMSYHGLFIGTAGGFLGSLVLVLLAAPGFPASHADEKQESLPKRSLRGVRYMGRIPELRSVLFLNLAIAAPMAMVLVNTVVILRDMFSRDDAAVAWLLAAFGVGSMALAFSLPRLRERFSDFSLMWSGAAASISGMVLLYLVLISGWEWALWAIWPLLGASLSIMQTPISQVLRTHTPEADLTYVFAAQFSLSHACYLVAYPLAGWAGAGMGLPWVTLVLIIVGVFGTMLSIHTSLDARQFEHTEPVQTHN</sequence>
<dbReference type="SUPFAM" id="SSF103473">
    <property type="entry name" value="MFS general substrate transporter"/>
    <property type="match status" value="1"/>
</dbReference>
<dbReference type="RefSeq" id="WP_146323632.1">
    <property type="nucleotide sequence ID" value="NZ_BAABLR010000014.1"/>
</dbReference>
<dbReference type="AlphaFoldDB" id="A0A5C5UQU8"/>
<dbReference type="CDD" id="cd06173">
    <property type="entry name" value="MFS_MefA_like"/>
    <property type="match status" value="1"/>
</dbReference>
<feature type="transmembrane region" description="Helical" evidence="6">
    <location>
        <begin position="72"/>
        <end position="95"/>
    </location>
</feature>
<accession>A0A5C5UQU8</accession>
<organism evidence="7 8">
    <name type="scientific">Corynebacterium canis</name>
    <dbReference type="NCBI Taxonomy" id="679663"/>
    <lineage>
        <taxon>Bacteria</taxon>
        <taxon>Bacillati</taxon>
        <taxon>Actinomycetota</taxon>
        <taxon>Actinomycetes</taxon>
        <taxon>Mycobacteriales</taxon>
        <taxon>Corynebacteriaceae</taxon>
        <taxon>Corynebacterium</taxon>
    </lineage>
</organism>
<dbReference type="InterPro" id="IPR011701">
    <property type="entry name" value="MFS"/>
</dbReference>
<evidence type="ECO:0000256" key="3">
    <source>
        <dbReference type="ARBA" id="ARBA00022692"/>
    </source>
</evidence>
<keyword evidence="3 6" id="KW-0812">Transmembrane</keyword>
<dbReference type="Gene3D" id="1.20.1250.20">
    <property type="entry name" value="MFS general substrate transporter like domains"/>
    <property type="match status" value="1"/>
</dbReference>